<keyword evidence="3" id="KW-1185">Reference proteome</keyword>
<feature type="compositionally biased region" description="Basic and acidic residues" evidence="1">
    <location>
        <begin position="93"/>
        <end position="117"/>
    </location>
</feature>
<sequence>MTHYERSVYQFLNIRGGDDRKIFCSREHIAEYVGFSDSTVKRAIAGLKDKGLISYTKVKTSENQKYPTNSYTLYVPAEFAEDLDQSYLNKVLGKSEPEESKSSTKSAPESRSDEIDTSRLQVPGWDSLEAFLESYSTLPDDQRWPPFPKTWTEAKEEYGVRDHHGLQSVLDYMREDLEKRNA</sequence>
<name>A0ABM5TPA4_9ACTN</name>
<protein>
    <recommendedName>
        <fullName evidence="4">Helix-turn-helix domain-containing protein</fullName>
    </recommendedName>
</protein>
<dbReference type="Proteomes" id="UP000035366">
    <property type="component" value="Chromosome"/>
</dbReference>
<dbReference type="SUPFAM" id="SSF46785">
    <property type="entry name" value="Winged helix' DNA-binding domain"/>
    <property type="match status" value="1"/>
</dbReference>
<evidence type="ECO:0000313" key="3">
    <source>
        <dbReference type="Proteomes" id="UP000035366"/>
    </source>
</evidence>
<dbReference type="InterPro" id="IPR036390">
    <property type="entry name" value="WH_DNA-bd_sf"/>
</dbReference>
<gene>
    <name evidence="2" type="ORF">ABB07_23245</name>
</gene>
<dbReference type="InterPro" id="IPR036388">
    <property type="entry name" value="WH-like_DNA-bd_sf"/>
</dbReference>
<feature type="region of interest" description="Disordered" evidence="1">
    <location>
        <begin position="92"/>
        <end position="119"/>
    </location>
</feature>
<dbReference type="EMBL" id="CP011497">
    <property type="protein sequence ID" value="AKJ12842.1"/>
    <property type="molecule type" value="Genomic_DNA"/>
</dbReference>
<proteinExistence type="predicted"/>
<accession>A0ABM5TPA4</accession>
<evidence type="ECO:0000256" key="1">
    <source>
        <dbReference type="SAM" id="MobiDB-lite"/>
    </source>
</evidence>
<reference evidence="2 3" key="1">
    <citation type="journal article" date="2015" name="ISME J.">
        <title>Draft Genome Sequence of Streptomyces incarnatus NRRL8089, which Produces the Nucleoside Antibiotic Sinefungin.</title>
        <authorList>
            <person name="Oshima K."/>
            <person name="Hattori M."/>
            <person name="Shimizu H."/>
            <person name="Fukuda K."/>
            <person name="Nemoto M."/>
            <person name="Inagaki K."/>
            <person name="Tamura T."/>
        </authorList>
    </citation>
    <scope>NUCLEOTIDE SEQUENCE [LARGE SCALE GENOMIC DNA]</scope>
    <source>
        <strain evidence="2 3">NRRL 8089</strain>
    </source>
</reference>
<evidence type="ECO:0008006" key="4">
    <source>
        <dbReference type="Google" id="ProtNLM"/>
    </source>
</evidence>
<organism evidence="2 3">
    <name type="scientific">Streptomyces incarnatus</name>
    <dbReference type="NCBI Taxonomy" id="665007"/>
    <lineage>
        <taxon>Bacteria</taxon>
        <taxon>Bacillati</taxon>
        <taxon>Actinomycetota</taxon>
        <taxon>Actinomycetes</taxon>
        <taxon>Kitasatosporales</taxon>
        <taxon>Streptomycetaceae</taxon>
        <taxon>Streptomyces</taxon>
    </lineage>
</organism>
<evidence type="ECO:0000313" key="2">
    <source>
        <dbReference type="EMBL" id="AKJ12842.1"/>
    </source>
</evidence>
<dbReference type="Gene3D" id="1.10.10.10">
    <property type="entry name" value="Winged helix-like DNA-binding domain superfamily/Winged helix DNA-binding domain"/>
    <property type="match status" value="1"/>
</dbReference>